<dbReference type="Gene3D" id="3.90.1150.10">
    <property type="entry name" value="Aspartate Aminotransferase, domain 1"/>
    <property type="match status" value="1"/>
</dbReference>
<evidence type="ECO:0000256" key="5">
    <source>
        <dbReference type="ARBA" id="ARBA00023004"/>
    </source>
</evidence>
<dbReference type="Proteomes" id="UP000215545">
    <property type="component" value="Unassembled WGS sequence"/>
</dbReference>
<dbReference type="GO" id="GO:0046872">
    <property type="term" value="F:metal ion binding"/>
    <property type="evidence" value="ECO:0007669"/>
    <property type="project" value="UniProtKB-KW"/>
</dbReference>
<dbReference type="FunFam" id="3.40.640.10:FF:000084">
    <property type="entry name" value="IscS-like cysteine desulfurase"/>
    <property type="match status" value="1"/>
</dbReference>
<dbReference type="STRING" id="1017273.SAMN05443094_101800"/>
<evidence type="ECO:0000313" key="9">
    <source>
        <dbReference type="EMBL" id="OXS80630.1"/>
    </source>
</evidence>
<protein>
    <submittedName>
        <fullName evidence="9 10">Cysteine desulfurase</fullName>
    </submittedName>
</protein>
<dbReference type="PROSITE" id="PS00595">
    <property type="entry name" value="AA_TRANSFER_CLASS_5"/>
    <property type="match status" value="1"/>
</dbReference>
<keyword evidence="5" id="KW-0408">Iron</keyword>
<dbReference type="PANTHER" id="PTHR11601">
    <property type="entry name" value="CYSTEINE DESULFURYLASE FAMILY MEMBER"/>
    <property type="match status" value="1"/>
</dbReference>
<comment type="similarity">
    <text evidence="2">Belongs to the class-V pyridoxal-phosphate-dependent aminotransferase family. NifS/IscS subfamily.</text>
</comment>
<keyword evidence="6" id="KW-0411">Iron-sulfur</keyword>
<reference evidence="12" key="2">
    <citation type="submission" date="2017-03" db="EMBL/GenBank/DDBJ databases">
        <title>Bacillus sp. V-88(T) DSM27956, whole genome shotgun sequencing project.</title>
        <authorList>
            <person name="Dastager S.G."/>
            <person name="Neurgaonkar P.S."/>
            <person name="Dharne M.S."/>
        </authorList>
    </citation>
    <scope>NUCLEOTIDE SEQUENCE [LARGE SCALE GENOMIC DNA]</scope>
    <source>
        <strain evidence="12">DSM 25145</strain>
    </source>
</reference>
<organism evidence="10 11">
    <name type="scientific">Domibacillus enclensis</name>
    <dbReference type="NCBI Taxonomy" id="1017273"/>
    <lineage>
        <taxon>Bacteria</taxon>
        <taxon>Bacillati</taxon>
        <taxon>Bacillota</taxon>
        <taxon>Bacilli</taxon>
        <taxon>Bacillales</taxon>
        <taxon>Bacillaceae</taxon>
        <taxon>Domibacillus</taxon>
    </lineage>
</organism>
<evidence type="ECO:0000256" key="1">
    <source>
        <dbReference type="ARBA" id="ARBA00001933"/>
    </source>
</evidence>
<dbReference type="GO" id="GO:0051536">
    <property type="term" value="F:iron-sulfur cluster binding"/>
    <property type="evidence" value="ECO:0007669"/>
    <property type="project" value="UniProtKB-KW"/>
</dbReference>
<comment type="cofactor">
    <cofactor evidence="1 7">
        <name>pyridoxal 5'-phosphate</name>
        <dbReference type="ChEBI" id="CHEBI:597326"/>
    </cofactor>
</comment>
<dbReference type="PIRSF" id="PIRSF005572">
    <property type="entry name" value="NifS"/>
    <property type="match status" value="1"/>
</dbReference>
<dbReference type="OrthoDB" id="9808002at2"/>
<dbReference type="InterPro" id="IPR015421">
    <property type="entry name" value="PyrdxlP-dep_Trfase_major"/>
</dbReference>
<evidence type="ECO:0000256" key="2">
    <source>
        <dbReference type="ARBA" id="ARBA00006490"/>
    </source>
</evidence>
<evidence type="ECO:0000313" key="11">
    <source>
        <dbReference type="Proteomes" id="UP000186385"/>
    </source>
</evidence>
<evidence type="ECO:0000256" key="4">
    <source>
        <dbReference type="ARBA" id="ARBA00022898"/>
    </source>
</evidence>
<keyword evidence="12" id="KW-1185">Reference proteome</keyword>
<reference evidence="9" key="3">
    <citation type="submission" date="2017-03" db="EMBL/GenBank/DDBJ databases">
        <authorList>
            <person name="Dastager S.G."/>
            <person name="Neurgaonkar P.S."/>
            <person name="Dharne M.S."/>
        </authorList>
    </citation>
    <scope>NUCLEOTIDE SEQUENCE</scope>
    <source>
        <strain evidence="9">DSM 25145</strain>
    </source>
</reference>
<reference evidence="10 11" key="1">
    <citation type="submission" date="2017-01" db="EMBL/GenBank/DDBJ databases">
        <authorList>
            <person name="Mah S.A."/>
            <person name="Swanson W.J."/>
            <person name="Moy G.W."/>
            <person name="Vacquier V.D."/>
        </authorList>
    </citation>
    <scope>NUCLEOTIDE SEQUENCE [LARGE SCALE GENOMIC DNA]</scope>
    <source>
        <strain evidence="10 11">NIO-1016</strain>
    </source>
</reference>
<accession>A0A1N6Q9R5</accession>
<dbReference type="Pfam" id="PF00266">
    <property type="entry name" value="Aminotran_5"/>
    <property type="match status" value="1"/>
</dbReference>
<keyword evidence="4" id="KW-0663">Pyridoxal phosphate</keyword>
<proteinExistence type="inferred from homology"/>
<dbReference type="PANTHER" id="PTHR11601:SF50">
    <property type="entry name" value="CYSTEINE DESULFURASE ISCS 2-RELATED"/>
    <property type="match status" value="1"/>
</dbReference>
<dbReference type="EMBL" id="FTLX01000001">
    <property type="protein sequence ID" value="SIQ13265.1"/>
    <property type="molecule type" value="Genomic_DNA"/>
</dbReference>
<evidence type="ECO:0000313" key="12">
    <source>
        <dbReference type="Proteomes" id="UP000215545"/>
    </source>
</evidence>
<evidence type="ECO:0000259" key="8">
    <source>
        <dbReference type="Pfam" id="PF00266"/>
    </source>
</evidence>
<dbReference type="InterPro" id="IPR016454">
    <property type="entry name" value="Cysteine_dSase"/>
</dbReference>
<gene>
    <name evidence="9" type="ORF">B1B05_03910</name>
    <name evidence="10" type="ORF">SAMN05443094_101800</name>
</gene>
<dbReference type="Gene3D" id="1.10.260.50">
    <property type="match status" value="1"/>
</dbReference>
<name>A0A1N6Q9R5_9BACI</name>
<evidence type="ECO:0000256" key="3">
    <source>
        <dbReference type="ARBA" id="ARBA00022723"/>
    </source>
</evidence>
<dbReference type="InterPro" id="IPR000192">
    <property type="entry name" value="Aminotrans_V_dom"/>
</dbReference>
<dbReference type="Gene3D" id="3.40.640.10">
    <property type="entry name" value="Type I PLP-dependent aspartate aminotransferase-like (Major domain)"/>
    <property type="match status" value="1"/>
</dbReference>
<dbReference type="InterPro" id="IPR015424">
    <property type="entry name" value="PyrdxlP-dep_Trfase"/>
</dbReference>
<sequence>MIYFDNSATTMPDQSVLDTFIKASTRFFGNPSSLHFPGMEAERFLERARNQIAVLCQVSADEIIFTSGGTESNNLAVKGAARFYQNRGRHIVTTAIEHPSVFEACRDLEEEGFRVTYVQPGQNGVVKTADIERVMTDDTILVTVMHVNNETGAIQPVEEIGRMLKSYPQTRFHVDAVQGFGKVPLNIKKANIDLLSVSGHKLHGLKGTGFLVKRSRAELVPLLSGGGQEKGIRSGTEHTAAAAALAKTVRLTLKEEVSSIQKMTNWLRQTLELRPEFVIHTPDGQAAPHILNVSVNGVKGEVLVHALEKKGFIVSTTSACSSKQTKPSRTLMAMGVHQDLASSAIRISLSSRNTMEEAEQFIETLDTIVPQLAKKRNERK</sequence>
<dbReference type="GO" id="GO:0031071">
    <property type="term" value="F:cysteine desulfurase activity"/>
    <property type="evidence" value="ECO:0007669"/>
    <property type="project" value="UniProtKB-ARBA"/>
</dbReference>
<dbReference type="InterPro" id="IPR015422">
    <property type="entry name" value="PyrdxlP-dep_Trfase_small"/>
</dbReference>
<keyword evidence="3" id="KW-0479">Metal-binding</keyword>
<evidence type="ECO:0000313" key="10">
    <source>
        <dbReference type="EMBL" id="SIQ13265.1"/>
    </source>
</evidence>
<dbReference type="RefSeq" id="WP_045850327.1">
    <property type="nucleotide sequence ID" value="NZ_FTLX01000001.1"/>
</dbReference>
<dbReference type="Proteomes" id="UP000186385">
    <property type="component" value="Unassembled WGS sequence"/>
</dbReference>
<evidence type="ECO:0000256" key="6">
    <source>
        <dbReference type="ARBA" id="ARBA00023014"/>
    </source>
</evidence>
<dbReference type="EMBL" id="MWSK01000001">
    <property type="protein sequence ID" value="OXS80630.1"/>
    <property type="molecule type" value="Genomic_DNA"/>
</dbReference>
<dbReference type="AlphaFoldDB" id="A0A1N6Q9R5"/>
<evidence type="ECO:0000256" key="7">
    <source>
        <dbReference type="RuleBase" id="RU004504"/>
    </source>
</evidence>
<dbReference type="InterPro" id="IPR020578">
    <property type="entry name" value="Aminotrans_V_PyrdxlP_BS"/>
</dbReference>
<feature type="domain" description="Aminotransferase class V" evidence="8">
    <location>
        <begin position="2"/>
        <end position="361"/>
    </location>
</feature>
<dbReference type="SUPFAM" id="SSF53383">
    <property type="entry name" value="PLP-dependent transferases"/>
    <property type="match status" value="1"/>
</dbReference>